<keyword evidence="2" id="KW-0472">Membrane</keyword>
<protein>
    <submittedName>
        <fullName evidence="3">Uncharacterized protein</fullName>
    </submittedName>
</protein>
<sequence length="238" mass="26940">MSSVSNLKINFINSFLEIICPHVSSPKTGIVLVAVLLPRQSNFSKLNMGLIGSLFMKSLKYTLLPFLLLFNLAYLMAQENADSSAFEVQRKRVNSLLEARQQKFGAYDTSLTQKTGLFGLFKSKGDMQKSIDILKDVVITDNNIFLETQQLLKIKDFEKDKFRQMATEYDKQISAYMGTINKLQLENERLRTQLDKSAGNGLSGNVWLYLALLVILVLAVLLYRSRTQKSVPIPKNTD</sequence>
<comment type="caution">
    <text evidence="3">The sequence shown here is derived from an EMBL/GenBank/DDBJ whole genome shotgun (WGS) entry which is preliminary data.</text>
</comment>
<evidence type="ECO:0000256" key="1">
    <source>
        <dbReference type="SAM" id="Coils"/>
    </source>
</evidence>
<feature type="coiled-coil region" evidence="1">
    <location>
        <begin position="173"/>
        <end position="200"/>
    </location>
</feature>
<accession>A0A363NNN5</accession>
<evidence type="ECO:0000256" key="2">
    <source>
        <dbReference type="SAM" id="Phobius"/>
    </source>
</evidence>
<dbReference type="AlphaFoldDB" id="A0A363NNN5"/>
<dbReference type="EMBL" id="QCXX01000007">
    <property type="protein sequence ID" value="PUV22416.1"/>
    <property type="molecule type" value="Genomic_DNA"/>
</dbReference>
<keyword evidence="2" id="KW-1133">Transmembrane helix</keyword>
<proteinExistence type="predicted"/>
<keyword evidence="4" id="KW-1185">Reference proteome</keyword>
<feature type="transmembrane region" description="Helical" evidence="2">
    <location>
        <begin position="12"/>
        <end position="37"/>
    </location>
</feature>
<dbReference type="Proteomes" id="UP000250831">
    <property type="component" value="Unassembled WGS sequence"/>
</dbReference>
<name>A0A363NNN5_9SPHI</name>
<reference evidence="3 4" key="1">
    <citation type="submission" date="2018-04" db="EMBL/GenBank/DDBJ databases">
        <title>Sphingobacterium sp. M46 Genome.</title>
        <authorList>
            <person name="Cheng J."/>
            <person name="Li Y."/>
        </authorList>
    </citation>
    <scope>NUCLEOTIDE SEQUENCE [LARGE SCALE GENOMIC DNA]</scope>
    <source>
        <strain evidence="3 4">M46</strain>
    </source>
</reference>
<evidence type="ECO:0000313" key="4">
    <source>
        <dbReference type="Proteomes" id="UP000250831"/>
    </source>
</evidence>
<keyword evidence="2" id="KW-0812">Transmembrane</keyword>
<organism evidence="3 4">
    <name type="scientific">Sphingobacterium athyrii</name>
    <dbReference type="NCBI Taxonomy" id="2152717"/>
    <lineage>
        <taxon>Bacteria</taxon>
        <taxon>Pseudomonadati</taxon>
        <taxon>Bacteroidota</taxon>
        <taxon>Sphingobacteriia</taxon>
        <taxon>Sphingobacteriales</taxon>
        <taxon>Sphingobacteriaceae</taxon>
        <taxon>Sphingobacterium</taxon>
    </lineage>
</organism>
<keyword evidence="1" id="KW-0175">Coiled coil</keyword>
<gene>
    <name evidence="3" type="ORF">DCO56_22965</name>
</gene>
<feature type="transmembrane region" description="Helical" evidence="2">
    <location>
        <begin position="206"/>
        <end position="223"/>
    </location>
</feature>
<evidence type="ECO:0000313" key="3">
    <source>
        <dbReference type="EMBL" id="PUV22416.1"/>
    </source>
</evidence>
<feature type="transmembrane region" description="Helical" evidence="2">
    <location>
        <begin position="58"/>
        <end position="77"/>
    </location>
</feature>